<keyword evidence="2 10" id="KW-0285">Flavoprotein</keyword>
<dbReference type="PANTHER" id="PTHR42737:SF2">
    <property type="entry name" value="GLUTATHIONE REDUCTASE"/>
    <property type="match status" value="1"/>
</dbReference>
<feature type="binding site" evidence="8">
    <location>
        <begin position="177"/>
        <end position="184"/>
    </location>
    <ligand>
        <name>NAD(+)</name>
        <dbReference type="ChEBI" id="CHEBI:57540"/>
    </ligand>
</feature>
<dbReference type="InterPro" id="IPR046952">
    <property type="entry name" value="GSHR/TRXR-like"/>
</dbReference>
<dbReference type="RefSeq" id="WP_066533275.1">
    <property type="nucleotide sequence ID" value="NZ_PDEA01000001.1"/>
</dbReference>
<evidence type="ECO:0000256" key="10">
    <source>
        <dbReference type="RuleBase" id="RU003691"/>
    </source>
</evidence>
<feature type="binding site" evidence="8">
    <location>
        <position position="305"/>
    </location>
    <ligand>
        <name>NAD(+)</name>
        <dbReference type="ChEBI" id="CHEBI:57540"/>
    </ligand>
</feature>
<evidence type="ECO:0000313" key="14">
    <source>
        <dbReference type="Proteomes" id="UP000220246"/>
    </source>
</evidence>
<dbReference type="InterPro" id="IPR004099">
    <property type="entry name" value="Pyr_nucl-diS_OxRdtase_dimer"/>
</dbReference>
<dbReference type="SUPFAM" id="SSF51905">
    <property type="entry name" value="FAD/NAD(P)-binding domain"/>
    <property type="match status" value="1"/>
</dbReference>
<dbReference type="GO" id="GO:0034599">
    <property type="term" value="P:cellular response to oxidative stress"/>
    <property type="evidence" value="ECO:0007669"/>
    <property type="project" value="TreeGrafter"/>
</dbReference>
<feature type="binding site" evidence="8">
    <location>
        <position position="264"/>
    </location>
    <ligand>
        <name>NAD(+)</name>
        <dbReference type="ChEBI" id="CHEBI:57540"/>
    </ligand>
</feature>
<evidence type="ECO:0000256" key="7">
    <source>
        <dbReference type="PIRSR" id="PIRSR000350-2"/>
    </source>
</evidence>
<keyword evidence="6 10" id="KW-0676">Redox-active center</keyword>
<evidence type="ECO:0000313" key="13">
    <source>
        <dbReference type="EMBL" id="PEH89929.1"/>
    </source>
</evidence>
<dbReference type="PRINTS" id="PR00411">
    <property type="entry name" value="PNDRDTASEI"/>
</dbReference>
<protein>
    <submittedName>
        <fullName evidence="13">Glutathione-disulfide reductase</fullName>
    </submittedName>
</protein>
<dbReference type="GO" id="GO:0005829">
    <property type="term" value="C:cytosol"/>
    <property type="evidence" value="ECO:0007669"/>
    <property type="project" value="TreeGrafter"/>
</dbReference>
<keyword evidence="8" id="KW-0547">Nucleotide-binding</keyword>
<evidence type="ECO:0000256" key="3">
    <source>
        <dbReference type="ARBA" id="ARBA00022827"/>
    </source>
</evidence>
<dbReference type="SUPFAM" id="SSF55424">
    <property type="entry name" value="FAD/NAD-linked reductases, dimerisation (C-terminal) domain"/>
    <property type="match status" value="1"/>
</dbReference>
<evidence type="ECO:0000256" key="9">
    <source>
        <dbReference type="PIRSR" id="PIRSR000350-4"/>
    </source>
</evidence>
<keyword evidence="5" id="KW-1015">Disulfide bond</keyword>
<dbReference type="Gene3D" id="3.50.50.60">
    <property type="entry name" value="FAD/NAD(P)-binding domain"/>
    <property type="match status" value="2"/>
</dbReference>
<dbReference type="GO" id="GO:0006749">
    <property type="term" value="P:glutathione metabolic process"/>
    <property type="evidence" value="ECO:0007669"/>
    <property type="project" value="TreeGrafter"/>
</dbReference>
<dbReference type="InterPro" id="IPR036188">
    <property type="entry name" value="FAD/NAD-bd_sf"/>
</dbReference>
<feature type="binding site" evidence="8">
    <location>
        <position position="52"/>
    </location>
    <ligand>
        <name>FAD</name>
        <dbReference type="ChEBI" id="CHEBI:57692"/>
    </ligand>
</feature>
<feature type="domain" description="FAD/NAD(P)-binding" evidence="12">
    <location>
        <begin position="7"/>
        <end position="320"/>
    </location>
</feature>
<comment type="caution">
    <text evidence="13">The sequence shown here is derived from an EMBL/GenBank/DDBJ whole genome shotgun (WGS) entry which is preliminary data.</text>
</comment>
<dbReference type="GeneID" id="80802155"/>
<feature type="disulfide bond" description="Redox-active" evidence="9">
    <location>
        <begin position="43"/>
        <end position="48"/>
    </location>
</feature>
<comment type="cofactor">
    <cofactor evidence="8">
        <name>FAD</name>
        <dbReference type="ChEBI" id="CHEBI:57692"/>
    </cofactor>
    <text evidence="8">Binds 1 FAD per subunit.</text>
</comment>
<dbReference type="GO" id="GO:0050660">
    <property type="term" value="F:flavin adenine dinucleotide binding"/>
    <property type="evidence" value="ECO:0007669"/>
    <property type="project" value="InterPro"/>
</dbReference>
<evidence type="ECO:0000259" key="12">
    <source>
        <dbReference type="Pfam" id="PF07992"/>
    </source>
</evidence>
<keyword evidence="4 10" id="KW-0560">Oxidoreductase</keyword>
<dbReference type="STRING" id="1219032.GCA_001515545_00593"/>
<name>A0A2A7UX45_COMTR</name>
<sequence>MTQYDKDLLVIGGGSGGVRAARIAAQHGARVAIAESANFGGTCVNRGCVPKKLMVYASRFPEQFRASQAFGWAQGEPPRFDWAHFLLHKDAEIARLESIYERNLQSAGVETLADHAEIVDAHTVRLRDSGREVSAGTILVATGGRPSVPQFPGNELAITSDEVFHLSERPQRVLIVGGGYIAVEFAGIFAGMGSEVTQFVRGPHLLRGFDQDIAALLATHMEQRHVQLRYGHEVRRIDQVAGGLQVSASNGDVLEVDAVILCTGRQPNTSGLGLASTGVATAADGSIVVDDFGRTNIDSIYAIGDVTNRVNLTPVAIREGHALADRLFGGMQVPPLNYGLVPTAVFSTPEIGVVGMTEAAARAQFPALRVLTTQFRAMGQAFAGSQEQVFIKVLVDGTTDRVLGMHLLGDGVAEMVQLAGVALTAHATWSDFRATVALHPTIAEEIVTLRG</sequence>
<dbReference type="OrthoDB" id="178496at2"/>
<dbReference type="GO" id="GO:0045454">
    <property type="term" value="P:cell redox homeostasis"/>
    <property type="evidence" value="ECO:0007669"/>
    <property type="project" value="InterPro"/>
</dbReference>
<feature type="domain" description="Pyridine nucleotide-disulphide oxidoreductase dimerisation" evidence="11">
    <location>
        <begin position="341"/>
        <end position="449"/>
    </location>
</feature>
<evidence type="ECO:0000256" key="8">
    <source>
        <dbReference type="PIRSR" id="PIRSR000350-3"/>
    </source>
</evidence>
<evidence type="ECO:0000256" key="5">
    <source>
        <dbReference type="ARBA" id="ARBA00023157"/>
    </source>
</evidence>
<dbReference type="EMBL" id="PDEA01000001">
    <property type="protein sequence ID" value="PEH89929.1"/>
    <property type="molecule type" value="Genomic_DNA"/>
</dbReference>
<keyword evidence="3 8" id="KW-0274">FAD</keyword>
<organism evidence="13 14">
    <name type="scientific">Comamonas terrigena</name>
    <dbReference type="NCBI Taxonomy" id="32013"/>
    <lineage>
        <taxon>Bacteria</taxon>
        <taxon>Pseudomonadati</taxon>
        <taxon>Pseudomonadota</taxon>
        <taxon>Betaproteobacteria</taxon>
        <taxon>Burkholderiales</taxon>
        <taxon>Comamonadaceae</taxon>
        <taxon>Comamonas</taxon>
    </lineage>
</organism>
<dbReference type="InterPro" id="IPR016156">
    <property type="entry name" value="FAD/NAD-linked_Rdtase_dimer_sf"/>
</dbReference>
<dbReference type="Pfam" id="PF07992">
    <property type="entry name" value="Pyr_redox_2"/>
    <property type="match status" value="1"/>
</dbReference>
<dbReference type="InterPro" id="IPR001100">
    <property type="entry name" value="Pyr_nuc-diS_OxRdtase"/>
</dbReference>
<evidence type="ECO:0000256" key="1">
    <source>
        <dbReference type="ARBA" id="ARBA00007532"/>
    </source>
</evidence>
<accession>A0A2A7UX45</accession>
<evidence type="ECO:0000259" key="11">
    <source>
        <dbReference type="Pfam" id="PF02852"/>
    </source>
</evidence>
<dbReference type="GO" id="GO:0004362">
    <property type="term" value="F:glutathione-disulfide reductase (NADPH) activity"/>
    <property type="evidence" value="ECO:0007669"/>
    <property type="project" value="TreeGrafter"/>
</dbReference>
<dbReference type="NCBIfam" id="NF004776">
    <property type="entry name" value="PRK06116.1"/>
    <property type="match status" value="1"/>
</dbReference>
<evidence type="ECO:0000256" key="2">
    <source>
        <dbReference type="ARBA" id="ARBA00022630"/>
    </source>
</evidence>
<evidence type="ECO:0000256" key="4">
    <source>
        <dbReference type="ARBA" id="ARBA00023002"/>
    </source>
</evidence>
<keyword evidence="14" id="KW-1185">Reference proteome</keyword>
<reference evidence="14" key="1">
    <citation type="submission" date="2017-09" db="EMBL/GenBank/DDBJ databases">
        <title>FDA dAtabase for Regulatory Grade micrObial Sequences (FDA-ARGOS): Supporting development and validation of Infectious Disease Dx tests.</title>
        <authorList>
            <person name="Minogue T."/>
            <person name="Wolcott M."/>
            <person name="Wasieloski L."/>
            <person name="Aguilar W."/>
            <person name="Moore D."/>
            <person name="Tallon L."/>
            <person name="Sadzewicz L."/>
            <person name="Ott S."/>
            <person name="Zhao X."/>
            <person name="Nagaraj S."/>
            <person name="Vavikolanu K."/>
            <person name="Aluvathingal J."/>
            <person name="Nadendla S."/>
            <person name="Sichtig H."/>
        </authorList>
    </citation>
    <scope>NUCLEOTIDE SEQUENCE [LARGE SCALE GENOMIC DNA]</scope>
    <source>
        <strain evidence="14">FDAARGOS_394</strain>
    </source>
</reference>
<dbReference type="AlphaFoldDB" id="A0A2A7UX45"/>
<dbReference type="Gene3D" id="3.30.390.30">
    <property type="match status" value="1"/>
</dbReference>
<dbReference type="InterPro" id="IPR023753">
    <property type="entry name" value="FAD/NAD-binding_dom"/>
</dbReference>
<gene>
    <name evidence="13" type="ORF">CRM82_16135</name>
</gene>
<proteinExistence type="inferred from homology"/>
<dbReference type="Pfam" id="PF02852">
    <property type="entry name" value="Pyr_redox_dim"/>
    <property type="match status" value="1"/>
</dbReference>
<keyword evidence="8" id="KW-0520">NAD</keyword>
<dbReference type="PANTHER" id="PTHR42737">
    <property type="entry name" value="GLUTATHIONE REDUCTASE"/>
    <property type="match status" value="1"/>
</dbReference>
<comment type="similarity">
    <text evidence="1 10">Belongs to the class-I pyridine nucleotide-disulfide oxidoreductase family.</text>
</comment>
<feature type="active site" description="Proton acceptor" evidence="7">
    <location>
        <position position="439"/>
    </location>
</feature>
<evidence type="ECO:0000256" key="6">
    <source>
        <dbReference type="ARBA" id="ARBA00023284"/>
    </source>
</evidence>
<dbReference type="PRINTS" id="PR00368">
    <property type="entry name" value="FADPNR"/>
</dbReference>
<dbReference type="Proteomes" id="UP000220246">
    <property type="component" value="Unassembled WGS sequence"/>
</dbReference>
<dbReference type="PIRSF" id="PIRSF000350">
    <property type="entry name" value="Mercury_reductase_MerA"/>
    <property type="match status" value="1"/>
</dbReference>
<dbReference type="PROSITE" id="PS00076">
    <property type="entry name" value="PYRIDINE_REDOX_1"/>
    <property type="match status" value="1"/>
</dbReference>
<dbReference type="InterPro" id="IPR012999">
    <property type="entry name" value="Pyr_OxRdtase_I_AS"/>
</dbReference>